<keyword evidence="1" id="KW-1133">Transmembrane helix</keyword>
<protein>
    <submittedName>
        <fullName evidence="2">Uncharacterized protein</fullName>
    </submittedName>
</protein>
<dbReference type="EMBL" id="MN739929">
    <property type="protein sequence ID" value="QHT78122.1"/>
    <property type="molecule type" value="Genomic_DNA"/>
</dbReference>
<proteinExistence type="predicted"/>
<feature type="transmembrane region" description="Helical" evidence="1">
    <location>
        <begin position="31"/>
        <end position="55"/>
    </location>
</feature>
<organism evidence="2">
    <name type="scientific">viral metagenome</name>
    <dbReference type="NCBI Taxonomy" id="1070528"/>
    <lineage>
        <taxon>unclassified sequences</taxon>
        <taxon>metagenomes</taxon>
        <taxon>organismal metagenomes</taxon>
    </lineage>
</organism>
<feature type="transmembrane region" description="Helical" evidence="1">
    <location>
        <begin position="109"/>
        <end position="132"/>
    </location>
</feature>
<sequence length="213" mass="23236">MSSNGPKAITGINTSTSDFASLQPTIGGGDFFVSFLPTFYVSLIVVGIILLFITVGSTSMDNLNGTIAGYSLIAAGILILIGFLMMNLSTSSEKKPESLTKNNRQIIMSFFYTSGPFLVTVGIISYILYLLITYKDRIAEGNIAPGYVSFANISIILILMQLLLFYFGTKKSSFKETSRLDRVYSGLLYFVGILNIITVITIGIILRYFSTDG</sequence>
<feature type="transmembrane region" description="Helical" evidence="1">
    <location>
        <begin position="187"/>
        <end position="209"/>
    </location>
</feature>
<name>A0A6C0HBX7_9ZZZZ</name>
<evidence type="ECO:0000313" key="2">
    <source>
        <dbReference type="EMBL" id="QHT78122.1"/>
    </source>
</evidence>
<dbReference type="AlphaFoldDB" id="A0A6C0HBX7"/>
<feature type="transmembrane region" description="Helical" evidence="1">
    <location>
        <begin position="67"/>
        <end position="88"/>
    </location>
</feature>
<keyword evidence="1" id="KW-0812">Transmembrane</keyword>
<accession>A0A6C0HBX7</accession>
<keyword evidence="1" id="KW-0472">Membrane</keyword>
<feature type="transmembrane region" description="Helical" evidence="1">
    <location>
        <begin position="144"/>
        <end position="167"/>
    </location>
</feature>
<evidence type="ECO:0000256" key="1">
    <source>
        <dbReference type="SAM" id="Phobius"/>
    </source>
</evidence>
<reference evidence="2" key="1">
    <citation type="journal article" date="2020" name="Nature">
        <title>Giant virus diversity and host interactions through global metagenomics.</title>
        <authorList>
            <person name="Schulz F."/>
            <person name="Roux S."/>
            <person name="Paez-Espino D."/>
            <person name="Jungbluth S."/>
            <person name="Walsh D.A."/>
            <person name="Denef V.J."/>
            <person name="McMahon K.D."/>
            <person name="Konstantinidis K.T."/>
            <person name="Eloe-Fadrosh E.A."/>
            <person name="Kyrpides N.C."/>
            <person name="Woyke T."/>
        </authorList>
    </citation>
    <scope>NUCLEOTIDE SEQUENCE</scope>
    <source>
        <strain evidence="2">GVMAG-M-3300023179-91</strain>
    </source>
</reference>